<dbReference type="SUPFAM" id="SSF53254">
    <property type="entry name" value="Phosphoglycerate mutase-like"/>
    <property type="match status" value="1"/>
</dbReference>
<organism evidence="14 15">
    <name type="scientific">Stichopus japonicus</name>
    <name type="common">Sea cucumber</name>
    <dbReference type="NCBI Taxonomy" id="307972"/>
    <lineage>
        <taxon>Eukaryota</taxon>
        <taxon>Metazoa</taxon>
        <taxon>Echinodermata</taxon>
        <taxon>Eleutherozoa</taxon>
        <taxon>Echinozoa</taxon>
        <taxon>Holothuroidea</taxon>
        <taxon>Aspidochirotacea</taxon>
        <taxon>Aspidochirotida</taxon>
        <taxon>Stichopodidae</taxon>
        <taxon>Apostichopus</taxon>
    </lineage>
</organism>
<evidence type="ECO:0000256" key="2">
    <source>
        <dbReference type="ARBA" id="ARBA00008422"/>
    </source>
</evidence>
<comment type="similarity">
    <text evidence="2">Belongs to the histidine acid phosphatase family. MINPP1 subfamily.</text>
</comment>
<dbReference type="AlphaFoldDB" id="A0A2G8L2R7"/>
<evidence type="ECO:0000313" key="15">
    <source>
        <dbReference type="Proteomes" id="UP000230750"/>
    </source>
</evidence>
<dbReference type="GO" id="GO:0016020">
    <property type="term" value="C:membrane"/>
    <property type="evidence" value="ECO:0007669"/>
    <property type="project" value="UniProtKB-SubCell"/>
</dbReference>
<evidence type="ECO:0000256" key="9">
    <source>
        <dbReference type="ARBA" id="ARBA00031642"/>
    </source>
</evidence>
<comment type="subcellular location">
    <subcellularLocation>
        <location evidence="1">Membrane</location>
    </subcellularLocation>
</comment>
<accession>A0A2G8L2R7</accession>
<evidence type="ECO:0000256" key="1">
    <source>
        <dbReference type="ARBA" id="ARBA00004370"/>
    </source>
</evidence>
<dbReference type="Proteomes" id="UP000230750">
    <property type="component" value="Unassembled WGS sequence"/>
</dbReference>
<evidence type="ECO:0000256" key="12">
    <source>
        <dbReference type="ARBA" id="ARBA00043691"/>
    </source>
</evidence>
<dbReference type="OrthoDB" id="6509975at2759"/>
<evidence type="ECO:0000256" key="8">
    <source>
        <dbReference type="ARBA" id="ARBA00023136"/>
    </source>
</evidence>
<evidence type="ECO:0000256" key="5">
    <source>
        <dbReference type="ARBA" id="ARBA00018097"/>
    </source>
</evidence>
<dbReference type="EC" id="3.1.3.80" evidence="3"/>
<comment type="catalytic activity">
    <reaction evidence="10">
        <text>1D-myo-inositol 1,2,5,6-tetrakisphosphate + H2O = 1D-myo-inositol 1,2,6-trisphosphate + phosphate</text>
        <dbReference type="Rhea" id="RHEA:77119"/>
        <dbReference type="ChEBI" id="CHEBI:15377"/>
        <dbReference type="ChEBI" id="CHEBI:43474"/>
        <dbReference type="ChEBI" id="CHEBI:195535"/>
        <dbReference type="ChEBI" id="CHEBI:195537"/>
        <dbReference type="EC" id="3.1.3.62"/>
    </reaction>
    <physiologicalReaction direction="left-to-right" evidence="10">
        <dbReference type="Rhea" id="RHEA:77120"/>
    </physiologicalReaction>
</comment>
<comment type="caution">
    <text evidence="14">The sequence shown here is derived from an EMBL/GenBank/DDBJ whole genome shotgun (WGS) entry which is preliminary data.</text>
</comment>
<keyword evidence="7" id="KW-0378">Hydrolase</keyword>
<comment type="catalytic activity">
    <reaction evidence="11">
        <text>1D-myo-inositol 1,2,4,5,6-pentakisphosphate + H2O = 1D-myo-inositol 1,2,5,6-tetrakisphosphate + phosphate</text>
        <dbReference type="Rhea" id="RHEA:77115"/>
        <dbReference type="ChEBI" id="CHEBI:15377"/>
        <dbReference type="ChEBI" id="CHEBI:43474"/>
        <dbReference type="ChEBI" id="CHEBI:57798"/>
        <dbReference type="ChEBI" id="CHEBI:195535"/>
        <dbReference type="EC" id="3.1.3.62"/>
    </reaction>
    <physiologicalReaction direction="left-to-right" evidence="11">
        <dbReference type="Rhea" id="RHEA:77116"/>
    </physiologicalReaction>
</comment>
<dbReference type="PANTHER" id="PTHR20963">
    <property type="entry name" value="MULTIPLE INOSITOL POLYPHOSPHATE PHOSPHATASE-RELATED"/>
    <property type="match status" value="1"/>
</dbReference>
<dbReference type="PANTHER" id="PTHR20963:SF8">
    <property type="entry name" value="MULTIPLE INOSITOL POLYPHOSPHATE PHOSPHATASE 1"/>
    <property type="match status" value="1"/>
</dbReference>
<dbReference type="GO" id="GO:0052745">
    <property type="term" value="F:inositol phosphate phosphatase activity"/>
    <property type="evidence" value="ECO:0007669"/>
    <property type="project" value="TreeGrafter"/>
</dbReference>
<keyword evidence="8" id="KW-0472">Membrane</keyword>
<evidence type="ECO:0000256" key="10">
    <source>
        <dbReference type="ARBA" id="ARBA00043668"/>
    </source>
</evidence>
<name>A0A2G8L2R7_STIJA</name>
<dbReference type="InterPro" id="IPR000560">
    <property type="entry name" value="His_Pase_clade-2"/>
</dbReference>
<evidence type="ECO:0000256" key="4">
    <source>
        <dbReference type="ARBA" id="ARBA00013040"/>
    </source>
</evidence>
<dbReference type="GO" id="GO:0003993">
    <property type="term" value="F:acid phosphatase activity"/>
    <property type="evidence" value="ECO:0007669"/>
    <property type="project" value="TreeGrafter"/>
</dbReference>
<evidence type="ECO:0000256" key="11">
    <source>
        <dbReference type="ARBA" id="ARBA00043671"/>
    </source>
</evidence>
<dbReference type="GO" id="GO:0034417">
    <property type="term" value="F:bisphosphoglycerate 3-phosphatase activity"/>
    <property type="evidence" value="ECO:0007669"/>
    <property type="project" value="UniProtKB-EC"/>
</dbReference>
<dbReference type="Pfam" id="PF00328">
    <property type="entry name" value="His_Phos_2"/>
    <property type="match status" value="1"/>
</dbReference>
<gene>
    <name evidence="14" type="ORF">BSL78_08527</name>
</gene>
<dbReference type="STRING" id="307972.A0A2G8L2R7"/>
<evidence type="ECO:0000256" key="3">
    <source>
        <dbReference type="ARBA" id="ARBA00012976"/>
    </source>
</evidence>
<protein>
    <recommendedName>
        <fullName evidence="5">Multiple inositol polyphosphate phosphatase 1</fullName>
        <ecNumber evidence="4">3.1.3.62</ecNumber>
        <ecNumber evidence="3">3.1.3.80</ecNumber>
    </recommendedName>
    <alternativeName>
        <fullName evidence="9">2,3-bisphosphoglycerate 3-phosphatase</fullName>
    </alternativeName>
</protein>
<comment type="catalytic activity">
    <reaction evidence="12">
        <text>1D-myo-inositol hexakisphosphate + H2O = 1D-myo-inositol 1,2,4,5,6-pentakisphosphate + phosphate</text>
        <dbReference type="Rhea" id="RHEA:16989"/>
        <dbReference type="ChEBI" id="CHEBI:15377"/>
        <dbReference type="ChEBI" id="CHEBI:43474"/>
        <dbReference type="ChEBI" id="CHEBI:57798"/>
        <dbReference type="ChEBI" id="CHEBI:58130"/>
        <dbReference type="EC" id="3.1.3.62"/>
    </reaction>
    <physiologicalReaction direction="left-to-right" evidence="12">
        <dbReference type="Rhea" id="RHEA:16990"/>
    </physiologicalReaction>
</comment>
<keyword evidence="15" id="KW-1185">Reference proteome</keyword>
<proteinExistence type="inferred from homology"/>
<comment type="catalytic activity">
    <reaction evidence="13">
        <text>(2R)-2,3-bisphosphoglycerate + H2O = (2R)-2-phosphoglycerate + phosphate</text>
        <dbReference type="Rhea" id="RHEA:27381"/>
        <dbReference type="ChEBI" id="CHEBI:15377"/>
        <dbReference type="ChEBI" id="CHEBI:43474"/>
        <dbReference type="ChEBI" id="CHEBI:58248"/>
        <dbReference type="ChEBI" id="CHEBI:58289"/>
        <dbReference type="EC" id="3.1.3.80"/>
    </reaction>
    <physiologicalReaction direction="left-to-right" evidence="13">
        <dbReference type="Rhea" id="RHEA:27382"/>
    </physiologicalReaction>
</comment>
<evidence type="ECO:0000256" key="13">
    <source>
        <dbReference type="ARBA" id="ARBA00043832"/>
    </source>
</evidence>
<dbReference type="Gene3D" id="3.40.50.1240">
    <property type="entry name" value="Phosphoglycerate mutase-like"/>
    <property type="match status" value="1"/>
</dbReference>
<evidence type="ECO:0000256" key="7">
    <source>
        <dbReference type="ARBA" id="ARBA00022801"/>
    </source>
</evidence>
<keyword evidence="6" id="KW-0732">Signal</keyword>
<dbReference type="EC" id="3.1.3.62" evidence="4"/>
<sequence>MESALFSESNWCNLFSQSDLRLNEYLEDLVEYWYASHGYSSNYQPSCVLLKNISSYLQTAVEQKSKTKKGMFKFAHSDTVHGLLSLMDLYRPEVAPLANNYPIDVVWDYSAAIITPFASNIGFTLFQCPVTSRLMKVTTKYLLLIANNPSEYRNLSDLFLPVLKDDVIH</sequence>
<evidence type="ECO:0000313" key="14">
    <source>
        <dbReference type="EMBL" id="PIK54554.1"/>
    </source>
</evidence>
<dbReference type="EMBL" id="MRZV01000244">
    <property type="protein sequence ID" value="PIK54554.1"/>
    <property type="molecule type" value="Genomic_DNA"/>
</dbReference>
<reference evidence="14 15" key="1">
    <citation type="journal article" date="2017" name="PLoS Biol.">
        <title>The sea cucumber genome provides insights into morphological evolution and visceral regeneration.</title>
        <authorList>
            <person name="Zhang X."/>
            <person name="Sun L."/>
            <person name="Yuan J."/>
            <person name="Sun Y."/>
            <person name="Gao Y."/>
            <person name="Zhang L."/>
            <person name="Li S."/>
            <person name="Dai H."/>
            <person name="Hamel J.F."/>
            <person name="Liu C."/>
            <person name="Yu Y."/>
            <person name="Liu S."/>
            <person name="Lin W."/>
            <person name="Guo K."/>
            <person name="Jin S."/>
            <person name="Xu P."/>
            <person name="Storey K.B."/>
            <person name="Huan P."/>
            <person name="Zhang T."/>
            <person name="Zhou Y."/>
            <person name="Zhang J."/>
            <person name="Lin C."/>
            <person name="Li X."/>
            <person name="Xing L."/>
            <person name="Huo D."/>
            <person name="Sun M."/>
            <person name="Wang L."/>
            <person name="Mercier A."/>
            <person name="Li F."/>
            <person name="Yang H."/>
            <person name="Xiang J."/>
        </authorList>
    </citation>
    <scope>NUCLEOTIDE SEQUENCE [LARGE SCALE GENOMIC DNA]</scope>
    <source>
        <strain evidence="14">Shaxun</strain>
        <tissue evidence="14">Muscle</tissue>
    </source>
</reference>
<dbReference type="InterPro" id="IPR029033">
    <property type="entry name" value="His_PPase_superfam"/>
</dbReference>
<evidence type="ECO:0000256" key="6">
    <source>
        <dbReference type="ARBA" id="ARBA00022729"/>
    </source>
</evidence>